<gene>
    <name evidence="23" type="ORF">LDX50_05280</name>
</gene>
<dbReference type="PANTHER" id="PTHR12053">
    <property type="entry name" value="PROTEASE FAMILY M28 PLASMA GLUTAMATE CARBOXYPEPTIDASE-RELATED"/>
    <property type="match status" value="1"/>
</dbReference>
<keyword evidence="24" id="KW-1185">Reference proteome</keyword>
<keyword evidence="18" id="KW-0458">Lysosome</keyword>
<dbReference type="Pfam" id="PF04389">
    <property type="entry name" value="Peptidase_M28"/>
    <property type="match status" value="1"/>
</dbReference>
<keyword evidence="11" id="KW-0378">Hydrolase</keyword>
<dbReference type="AlphaFoldDB" id="A0A9X1KWT2"/>
<dbReference type="RefSeq" id="WP_225697365.1">
    <property type="nucleotide sequence ID" value="NZ_JAIXNE010000001.1"/>
</dbReference>
<keyword evidence="6" id="KW-0964">Secreted</keyword>
<dbReference type="InterPro" id="IPR039866">
    <property type="entry name" value="CPQ"/>
</dbReference>
<dbReference type="EMBL" id="JAIXNE010000001">
    <property type="protein sequence ID" value="MCA6074269.1"/>
    <property type="molecule type" value="Genomic_DNA"/>
</dbReference>
<evidence type="ECO:0000256" key="8">
    <source>
        <dbReference type="ARBA" id="ARBA00022670"/>
    </source>
</evidence>
<evidence type="ECO:0000313" key="23">
    <source>
        <dbReference type="EMBL" id="MCA6074269.1"/>
    </source>
</evidence>
<accession>A0A9X1KWT2</accession>
<evidence type="ECO:0000256" key="15">
    <source>
        <dbReference type="ARBA" id="ARBA00023049"/>
    </source>
</evidence>
<evidence type="ECO:0000256" key="20">
    <source>
        <dbReference type="ARBA" id="ARBA00033328"/>
    </source>
</evidence>
<proteinExistence type="predicted"/>
<dbReference type="GO" id="GO:0005764">
    <property type="term" value="C:lysosome"/>
    <property type="evidence" value="ECO:0007669"/>
    <property type="project" value="UniProtKB-SubCell"/>
</dbReference>
<dbReference type="SUPFAM" id="SSF52025">
    <property type="entry name" value="PA domain"/>
    <property type="match status" value="1"/>
</dbReference>
<evidence type="ECO:0000256" key="3">
    <source>
        <dbReference type="ARBA" id="ARBA00004555"/>
    </source>
</evidence>
<keyword evidence="14" id="KW-0333">Golgi apparatus</keyword>
<evidence type="ECO:0000256" key="16">
    <source>
        <dbReference type="ARBA" id="ARBA00023145"/>
    </source>
</evidence>
<keyword evidence="16" id="KW-0865">Zymogen</keyword>
<keyword evidence="7" id="KW-0121">Carboxypeptidase</keyword>
<protein>
    <recommendedName>
        <fullName evidence="5">Carboxypeptidase Q</fullName>
    </recommendedName>
    <alternativeName>
        <fullName evidence="20">Plasma glutamate carboxypeptidase</fullName>
    </alternativeName>
</protein>
<dbReference type="GO" id="GO:0004180">
    <property type="term" value="F:carboxypeptidase activity"/>
    <property type="evidence" value="ECO:0007669"/>
    <property type="project" value="UniProtKB-KW"/>
</dbReference>
<sequence>MNKLLLLPLLFFACTSSEIKEESDVFQTINSEVLQNSDGYNSLREATETIGHRLTGSENGAMAEQFIYDKLISYGFEDVAFQEFEVEAWSRGTISVTSAINGNADTIPAVSLGHSPDEANVTAQVVDMGNGLAADYENISDKLEGKIALTYISLLEGTPEGTRNLHRSEKAALAIEHGAVGVIIFNQVEGGVLLTGTASVTGELLSVPAICIGLEDGMAMKQQLAGDPESVTVSISMTNNSGMIKARNVIATLKGTELPQERVIVGGHLDSWDLATGAIDNGIGSFSVLDIARTFKANNLQPKRTVQFAFFMGEEQGLLGSTYMVEQAEKNGSIEDIKFMMNLDMSGNPVGMNASGASIDTVFFSELGSKIQTIDTAYKAGFSSRAGLHSDHQPFMLAGVPILSVHSNLDRSIYKCYHADCDAFELVNEEHMRNTARFGSMMLYAIANAEELPAVKMNSEQTKQFMIDNGLEENLKMQGDWKWGE</sequence>
<dbReference type="Gene3D" id="3.50.30.30">
    <property type="match status" value="1"/>
</dbReference>
<dbReference type="SUPFAM" id="SSF53187">
    <property type="entry name" value="Zn-dependent exopeptidases"/>
    <property type="match status" value="1"/>
</dbReference>
<comment type="subcellular location">
    <subcellularLocation>
        <location evidence="1">Endoplasmic reticulum</location>
    </subcellularLocation>
    <subcellularLocation>
        <location evidence="3">Golgi apparatus</location>
    </subcellularLocation>
    <subcellularLocation>
        <location evidence="2">Lysosome</location>
    </subcellularLocation>
    <subcellularLocation>
        <location evidence="4">Secreted</location>
    </subcellularLocation>
</comment>
<dbReference type="InterPro" id="IPR003137">
    <property type="entry name" value="PA_domain"/>
</dbReference>
<dbReference type="Pfam" id="PF02225">
    <property type="entry name" value="PA"/>
    <property type="match status" value="1"/>
</dbReference>
<dbReference type="GO" id="GO:0005576">
    <property type="term" value="C:extracellular region"/>
    <property type="evidence" value="ECO:0007669"/>
    <property type="project" value="UniProtKB-SubCell"/>
</dbReference>
<evidence type="ECO:0000256" key="14">
    <source>
        <dbReference type="ARBA" id="ARBA00023034"/>
    </source>
</evidence>
<evidence type="ECO:0000259" key="21">
    <source>
        <dbReference type="Pfam" id="PF02225"/>
    </source>
</evidence>
<evidence type="ECO:0000256" key="2">
    <source>
        <dbReference type="ARBA" id="ARBA00004371"/>
    </source>
</evidence>
<keyword evidence="9" id="KW-0479">Metal-binding</keyword>
<evidence type="ECO:0000256" key="18">
    <source>
        <dbReference type="ARBA" id="ARBA00023228"/>
    </source>
</evidence>
<evidence type="ECO:0000256" key="11">
    <source>
        <dbReference type="ARBA" id="ARBA00022801"/>
    </source>
</evidence>
<evidence type="ECO:0000256" key="9">
    <source>
        <dbReference type="ARBA" id="ARBA00022723"/>
    </source>
</evidence>
<dbReference type="Proteomes" id="UP001139409">
    <property type="component" value="Unassembled WGS sequence"/>
</dbReference>
<evidence type="ECO:0000256" key="6">
    <source>
        <dbReference type="ARBA" id="ARBA00022525"/>
    </source>
</evidence>
<dbReference type="PANTHER" id="PTHR12053:SF3">
    <property type="entry name" value="CARBOXYPEPTIDASE Q"/>
    <property type="match status" value="1"/>
</dbReference>
<evidence type="ECO:0000256" key="10">
    <source>
        <dbReference type="ARBA" id="ARBA00022729"/>
    </source>
</evidence>
<keyword evidence="12" id="KW-0256">Endoplasmic reticulum</keyword>
<dbReference type="InterPro" id="IPR007484">
    <property type="entry name" value="Peptidase_M28"/>
</dbReference>
<dbReference type="Gene3D" id="3.40.630.10">
    <property type="entry name" value="Zn peptidases"/>
    <property type="match status" value="1"/>
</dbReference>
<evidence type="ECO:0000256" key="4">
    <source>
        <dbReference type="ARBA" id="ARBA00004613"/>
    </source>
</evidence>
<dbReference type="GO" id="GO:0046872">
    <property type="term" value="F:metal ion binding"/>
    <property type="evidence" value="ECO:0007669"/>
    <property type="project" value="UniProtKB-KW"/>
</dbReference>
<dbReference type="GO" id="GO:0070573">
    <property type="term" value="F:metallodipeptidase activity"/>
    <property type="evidence" value="ECO:0007669"/>
    <property type="project" value="InterPro"/>
</dbReference>
<evidence type="ECO:0000256" key="13">
    <source>
        <dbReference type="ARBA" id="ARBA00022833"/>
    </source>
</evidence>
<evidence type="ECO:0000256" key="1">
    <source>
        <dbReference type="ARBA" id="ARBA00004240"/>
    </source>
</evidence>
<keyword evidence="13" id="KW-0862">Zinc</keyword>
<evidence type="ECO:0000256" key="12">
    <source>
        <dbReference type="ARBA" id="ARBA00022824"/>
    </source>
</evidence>
<comment type="subunit">
    <text evidence="19">Homodimer. The monomeric form is inactive while the homodimer is active.</text>
</comment>
<organism evidence="23 24">
    <name type="scientific">Fulvivirga sedimenti</name>
    <dbReference type="NCBI Taxonomy" id="2879465"/>
    <lineage>
        <taxon>Bacteria</taxon>
        <taxon>Pseudomonadati</taxon>
        <taxon>Bacteroidota</taxon>
        <taxon>Cytophagia</taxon>
        <taxon>Cytophagales</taxon>
        <taxon>Fulvivirgaceae</taxon>
        <taxon>Fulvivirga</taxon>
    </lineage>
</organism>
<evidence type="ECO:0000313" key="24">
    <source>
        <dbReference type="Proteomes" id="UP001139409"/>
    </source>
</evidence>
<dbReference type="InterPro" id="IPR046450">
    <property type="entry name" value="PA_dom_sf"/>
</dbReference>
<evidence type="ECO:0000256" key="19">
    <source>
        <dbReference type="ARBA" id="ARBA00025833"/>
    </source>
</evidence>
<evidence type="ECO:0000256" key="7">
    <source>
        <dbReference type="ARBA" id="ARBA00022645"/>
    </source>
</evidence>
<keyword evidence="10" id="KW-0732">Signal</keyword>
<dbReference type="GO" id="GO:0006508">
    <property type="term" value="P:proteolysis"/>
    <property type="evidence" value="ECO:0007669"/>
    <property type="project" value="UniProtKB-KW"/>
</dbReference>
<name>A0A9X1KWT2_9BACT</name>
<comment type="caution">
    <text evidence="23">The sequence shown here is derived from an EMBL/GenBank/DDBJ whole genome shotgun (WGS) entry which is preliminary data.</text>
</comment>
<evidence type="ECO:0000256" key="5">
    <source>
        <dbReference type="ARBA" id="ARBA00014116"/>
    </source>
</evidence>
<keyword evidence="15" id="KW-0482">Metalloprotease</keyword>
<feature type="domain" description="PA" evidence="21">
    <location>
        <begin position="121"/>
        <end position="219"/>
    </location>
</feature>
<evidence type="ECO:0000256" key="17">
    <source>
        <dbReference type="ARBA" id="ARBA00023180"/>
    </source>
</evidence>
<reference evidence="23" key="1">
    <citation type="submission" date="2021-09" db="EMBL/GenBank/DDBJ databases">
        <title>Fulvivirga sp. isolated from coastal sediment.</title>
        <authorList>
            <person name="Yu H."/>
        </authorList>
    </citation>
    <scope>NUCLEOTIDE SEQUENCE</scope>
    <source>
        <strain evidence="23">1062</strain>
    </source>
</reference>
<feature type="domain" description="Peptidase M28" evidence="22">
    <location>
        <begin position="248"/>
        <end position="437"/>
    </location>
</feature>
<keyword evidence="17" id="KW-0325">Glycoprotein</keyword>
<evidence type="ECO:0000259" key="22">
    <source>
        <dbReference type="Pfam" id="PF04389"/>
    </source>
</evidence>
<keyword evidence="8" id="KW-0645">Protease</keyword>